<sequence>MGEDQVVHAEMGQQPVDRRQIEANLLFGVDRDLSGHHVLDDIHQVTPLLDDAARGPAMTFSLLARCASTGRMGIATATSSLAVGGRVPFALARAGAVATQNRTDPMIGPAALAALTQGAGAQAALDRAVAGTAFPEWRQVAVIDAQGRIATYHGERCSGIHAEARGEGAVALGNILATPAVPQAVIDAFMVAGGSLEERLVAGLMGGLAAGGEFKPLRSAALLVVDADPFPYANLRIDMAEAPLERLRELVPAWAGEAEKCRKWALDPDNA</sequence>
<keyword evidence="2" id="KW-1185">Reference proteome</keyword>
<accession>A0A418WUZ3</accession>
<dbReference type="SUPFAM" id="SSF56235">
    <property type="entry name" value="N-terminal nucleophile aminohydrolases (Ntn hydrolases)"/>
    <property type="match status" value="1"/>
</dbReference>
<comment type="caution">
    <text evidence="1">The sequence shown here is derived from an EMBL/GenBank/DDBJ whole genome shotgun (WGS) entry which is preliminary data.</text>
</comment>
<dbReference type="PANTHER" id="PTHR39328:SF1">
    <property type="entry name" value="BLL2871 PROTEIN"/>
    <property type="match status" value="1"/>
</dbReference>
<dbReference type="InterPro" id="IPR029055">
    <property type="entry name" value="Ntn_hydrolases_N"/>
</dbReference>
<proteinExistence type="predicted"/>
<dbReference type="EMBL" id="QYUK01000008">
    <property type="protein sequence ID" value="RJF94949.1"/>
    <property type="molecule type" value="Genomic_DNA"/>
</dbReference>
<dbReference type="InterPro" id="IPR010430">
    <property type="entry name" value="DUF1028"/>
</dbReference>
<organism evidence="1 2">
    <name type="scientific">Oleomonas cavernae</name>
    <dbReference type="NCBI Taxonomy" id="2320859"/>
    <lineage>
        <taxon>Bacteria</taxon>
        <taxon>Pseudomonadati</taxon>
        <taxon>Pseudomonadota</taxon>
        <taxon>Alphaproteobacteria</taxon>
        <taxon>Acetobacterales</taxon>
        <taxon>Acetobacteraceae</taxon>
        <taxon>Oleomonas</taxon>
    </lineage>
</organism>
<name>A0A418WUZ3_9PROT</name>
<evidence type="ECO:0000313" key="1">
    <source>
        <dbReference type="EMBL" id="RJF94949.1"/>
    </source>
</evidence>
<reference evidence="1 2" key="1">
    <citation type="submission" date="2018-09" db="EMBL/GenBank/DDBJ databases">
        <authorList>
            <person name="Zhu H."/>
        </authorList>
    </citation>
    <scope>NUCLEOTIDE SEQUENCE [LARGE SCALE GENOMIC DNA]</scope>
    <source>
        <strain evidence="1 2">K1W22B-8</strain>
    </source>
</reference>
<dbReference type="AlphaFoldDB" id="A0A418WUZ3"/>
<evidence type="ECO:0000313" key="2">
    <source>
        <dbReference type="Proteomes" id="UP000284605"/>
    </source>
</evidence>
<dbReference type="PANTHER" id="PTHR39328">
    <property type="entry name" value="BLL2871 PROTEIN"/>
    <property type="match status" value="1"/>
</dbReference>
<protein>
    <submittedName>
        <fullName evidence="1">DUF1028 domain-containing protein</fullName>
    </submittedName>
</protein>
<dbReference type="Proteomes" id="UP000284605">
    <property type="component" value="Unassembled WGS sequence"/>
</dbReference>
<dbReference type="Gene3D" id="3.60.20.10">
    <property type="entry name" value="Glutamine Phosphoribosylpyrophosphate, subunit 1, domain 1"/>
    <property type="match status" value="1"/>
</dbReference>
<dbReference type="Pfam" id="PF06267">
    <property type="entry name" value="DUF1028"/>
    <property type="match status" value="1"/>
</dbReference>
<gene>
    <name evidence="1" type="ORF">D3874_02645</name>
</gene>